<dbReference type="EMBL" id="UOEE01000164">
    <property type="protein sequence ID" value="VAV93326.1"/>
    <property type="molecule type" value="Genomic_DNA"/>
</dbReference>
<gene>
    <name evidence="2" type="ORF">MNBD_ALPHA06-2309</name>
</gene>
<dbReference type="AlphaFoldDB" id="A0A3B0RXQ5"/>
<dbReference type="Gene3D" id="2.40.128.110">
    <property type="entry name" value="Lipid/polyisoprenoid-binding, YceI-like"/>
    <property type="match status" value="1"/>
</dbReference>
<reference evidence="2" key="1">
    <citation type="submission" date="2018-06" db="EMBL/GenBank/DDBJ databases">
        <authorList>
            <person name="Zhirakovskaya E."/>
        </authorList>
    </citation>
    <scope>NUCLEOTIDE SEQUENCE</scope>
</reference>
<feature type="domain" description="Lipid/polyisoprenoid-binding YceI-like" evidence="1">
    <location>
        <begin position="36"/>
        <end position="99"/>
    </location>
</feature>
<protein>
    <recommendedName>
        <fullName evidence="1">Lipid/polyisoprenoid-binding YceI-like domain-containing protein</fullName>
    </recommendedName>
</protein>
<evidence type="ECO:0000259" key="1">
    <source>
        <dbReference type="Pfam" id="PF04264"/>
    </source>
</evidence>
<dbReference type="SUPFAM" id="SSF101874">
    <property type="entry name" value="YceI-like"/>
    <property type="match status" value="1"/>
</dbReference>
<accession>A0A3B0RXQ5</accession>
<sequence>MNWLDLIKSRFILVTALLVFGLFACAQEQQTTPMAWKLDTANSQLSLFVVKADAVGETFTLKLTKGSVSDQGTANVEIDLTSIETGISIRNERMREHLFE</sequence>
<organism evidence="2">
    <name type="scientific">hydrothermal vent metagenome</name>
    <dbReference type="NCBI Taxonomy" id="652676"/>
    <lineage>
        <taxon>unclassified sequences</taxon>
        <taxon>metagenomes</taxon>
        <taxon>ecological metagenomes</taxon>
    </lineage>
</organism>
<feature type="non-terminal residue" evidence="2">
    <location>
        <position position="100"/>
    </location>
</feature>
<evidence type="ECO:0000313" key="2">
    <source>
        <dbReference type="EMBL" id="VAV93326.1"/>
    </source>
</evidence>
<name>A0A3B0RXQ5_9ZZZZ</name>
<dbReference type="Pfam" id="PF04264">
    <property type="entry name" value="YceI"/>
    <property type="match status" value="1"/>
</dbReference>
<dbReference type="InterPro" id="IPR036761">
    <property type="entry name" value="TTHA0802/YceI-like_sf"/>
</dbReference>
<dbReference type="InterPro" id="IPR007372">
    <property type="entry name" value="Lipid/polyisoprenoid-bd_YceI"/>
</dbReference>
<proteinExistence type="predicted"/>